<sequence>MPQGANSSFFIPKKAFDSVSWKYLDFILHSLGFGNKWRSSIKECLHSSRASGLVNGSPTSEFSIKRVLRQGDPLSHFLFILVMEGLYCALSNVVNSVLIQGINLGSLNTMISHLFYTYDVVITTEWKKEDLDNIIRVIYVFYLALGLKINICKSNIYGIRVYDEEVSDMATSSRLSSWKANLLSIGGQLTLIKAVLGSLGIYFLSIFKALEAFNLALLQKWCWRIYPFPNTLWVEVIKALHGKEGGFDNHGCMFNGCGTKFGFGMTFGLEILRLISSTTSFITDIRVRNMAYLHDMLLEISLVDTHLVEGSCLCSIAINGLFSIGTSRRIIDAKLLPSLLWRFGDLFAIAVTSIFLFLPLLSIGRIGLSYGSLRKRRNIIFMSLWLLLFGGFEGVAAANSTFIKFSSRTTMVAALI</sequence>
<dbReference type="PANTHER" id="PTHR33116">
    <property type="entry name" value="REVERSE TRANSCRIPTASE ZINC-BINDING DOMAIN-CONTAINING PROTEIN-RELATED-RELATED"/>
    <property type="match status" value="1"/>
</dbReference>
<dbReference type="PANTHER" id="PTHR33116:SF78">
    <property type="entry name" value="OS12G0587133 PROTEIN"/>
    <property type="match status" value="1"/>
</dbReference>
<dbReference type="AlphaFoldDB" id="A0A6L2KBJ2"/>
<protein>
    <recommendedName>
        <fullName evidence="2">Reverse transcriptase domain-containing protein</fullName>
    </recommendedName>
</protein>
<dbReference type="Pfam" id="PF00078">
    <property type="entry name" value="RVT_1"/>
    <property type="match status" value="1"/>
</dbReference>
<dbReference type="EMBL" id="BKCJ010002076">
    <property type="protein sequence ID" value="GEU46080.1"/>
    <property type="molecule type" value="Genomic_DNA"/>
</dbReference>
<evidence type="ECO:0000256" key="1">
    <source>
        <dbReference type="SAM" id="Phobius"/>
    </source>
</evidence>
<keyword evidence="1" id="KW-0472">Membrane</keyword>
<accession>A0A6L2KBJ2</accession>
<keyword evidence="1" id="KW-0812">Transmembrane</keyword>
<dbReference type="InterPro" id="IPR000477">
    <property type="entry name" value="RT_dom"/>
</dbReference>
<organism evidence="3">
    <name type="scientific">Tanacetum cinerariifolium</name>
    <name type="common">Dalmatian daisy</name>
    <name type="synonym">Chrysanthemum cinerariifolium</name>
    <dbReference type="NCBI Taxonomy" id="118510"/>
    <lineage>
        <taxon>Eukaryota</taxon>
        <taxon>Viridiplantae</taxon>
        <taxon>Streptophyta</taxon>
        <taxon>Embryophyta</taxon>
        <taxon>Tracheophyta</taxon>
        <taxon>Spermatophyta</taxon>
        <taxon>Magnoliopsida</taxon>
        <taxon>eudicotyledons</taxon>
        <taxon>Gunneridae</taxon>
        <taxon>Pentapetalae</taxon>
        <taxon>asterids</taxon>
        <taxon>campanulids</taxon>
        <taxon>Asterales</taxon>
        <taxon>Asteraceae</taxon>
        <taxon>Asteroideae</taxon>
        <taxon>Anthemideae</taxon>
        <taxon>Anthemidinae</taxon>
        <taxon>Tanacetum</taxon>
    </lineage>
</organism>
<reference evidence="3" key="1">
    <citation type="journal article" date="2019" name="Sci. Rep.">
        <title>Draft genome of Tanacetum cinerariifolium, the natural source of mosquito coil.</title>
        <authorList>
            <person name="Yamashiro T."/>
            <person name="Shiraishi A."/>
            <person name="Satake H."/>
            <person name="Nakayama K."/>
        </authorList>
    </citation>
    <scope>NUCLEOTIDE SEQUENCE</scope>
</reference>
<comment type="caution">
    <text evidence="3">The sequence shown here is derived from an EMBL/GenBank/DDBJ whole genome shotgun (WGS) entry which is preliminary data.</text>
</comment>
<feature type="domain" description="Reverse transcriptase" evidence="2">
    <location>
        <begin position="13"/>
        <end position="157"/>
    </location>
</feature>
<proteinExistence type="predicted"/>
<evidence type="ECO:0000259" key="2">
    <source>
        <dbReference type="Pfam" id="PF00078"/>
    </source>
</evidence>
<name>A0A6L2KBJ2_TANCI</name>
<evidence type="ECO:0000313" key="3">
    <source>
        <dbReference type="EMBL" id="GEU46080.1"/>
    </source>
</evidence>
<feature type="transmembrane region" description="Helical" evidence="1">
    <location>
        <begin position="346"/>
        <end position="367"/>
    </location>
</feature>
<gene>
    <name evidence="3" type="ORF">Tci_018058</name>
</gene>
<keyword evidence="1" id="KW-1133">Transmembrane helix</keyword>
<feature type="transmembrane region" description="Helical" evidence="1">
    <location>
        <begin position="379"/>
        <end position="398"/>
    </location>
</feature>